<protein>
    <recommendedName>
        <fullName evidence="3">Transmembrane protein</fullName>
    </recommendedName>
</protein>
<evidence type="ECO:0000256" key="1">
    <source>
        <dbReference type="SAM" id="Phobius"/>
    </source>
</evidence>
<organism evidence="2">
    <name type="scientific">Medicago truncatula</name>
    <name type="common">Barrel medic</name>
    <name type="synonym">Medicago tribuloides</name>
    <dbReference type="NCBI Taxonomy" id="3880"/>
    <lineage>
        <taxon>Eukaryota</taxon>
        <taxon>Viridiplantae</taxon>
        <taxon>Streptophyta</taxon>
        <taxon>Embryophyta</taxon>
        <taxon>Tracheophyta</taxon>
        <taxon>Spermatophyta</taxon>
        <taxon>Magnoliopsida</taxon>
        <taxon>eudicotyledons</taxon>
        <taxon>Gunneridae</taxon>
        <taxon>Pentapetalae</taxon>
        <taxon>rosids</taxon>
        <taxon>fabids</taxon>
        <taxon>Fabales</taxon>
        <taxon>Fabaceae</taxon>
        <taxon>Papilionoideae</taxon>
        <taxon>50 kb inversion clade</taxon>
        <taxon>NPAAA clade</taxon>
        <taxon>Hologalegina</taxon>
        <taxon>IRL clade</taxon>
        <taxon>Trifolieae</taxon>
        <taxon>Medicago</taxon>
    </lineage>
</organism>
<sequence>MIYDMIFVVKFVISTTLLGLGVSRCRTRVVSRSVSVSVLHRFCIFYHISVTLLLFVRLYTYVLDGTYFRIMLVFFLF</sequence>
<reference evidence="2" key="1">
    <citation type="submission" date="2012-05" db="EMBL/GenBank/DDBJ databases">
        <authorList>
            <person name="Krishnakumar V."/>
            <person name="Cheung F."/>
            <person name="Xiao Y."/>
            <person name="Chan A."/>
            <person name="Moskal W.A."/>
            <person name="Town C.D."/>
        </authorList>
    </citation>
    <scope>NUCLEOTIDE SEQUENCE</scope>
</reference>
<keyword evidence="1" id="KW-0812">Transmembrane</keyword>
<keyword evidence="1" id="KW-0472">Membrane</keyword>
<evidence type="ECO:0008006" key="3">
    <source>
        <dbReference type="Google" id="ProtNLM"/>
    </source>
</evidence>
<dbReference type="EMBL" id="BT148245">
    <property type="protein sequence ID" value="AFK48039.1"/>
    <property type="molecule type" value="mRNA"/>
</dbReference>
<dbReference type="AlphaFoldDB" id="I3T697"/>
<keyword evidence="1" id="KW-1133">Transmembrane helix</keyword>
<name>I3T697_MEDTR</name>
<proteinExistence type="evidence at transcript level"/>
<feature type="transmembrane region" description="Helical" evidence="1">
    <location>
        <begin position="6"/>
        <end position="23"/>
    </location>
</feature>
<accession>I3T697</accession>
<feature type="transmembrane region" description="Helical" evidence="1">
    <location>
        <begin position="44"/>
        <end position="62"/>
    </location>
</feature>
<evidence type="ECO:0000313" key="2">
    <source>
        <dbReference type="EMBL" id="AFK48039.1"/>
    </source>
</evidence>